<accession>F7NFU8</accession>
<dbReference type="OrthoDB" id="1682381at2"/>
<comment type="caution">
    <text evidence="1">The sequence shown here is derived from an EMBL/GenBank/DDBJ whole genome shotgun (WGS) entry which is preliminary data.</text>
</comment>
<dbReference type="eggNOG" id="ENOG5033NDN">
    <property type="taxonomic scope" value="Bacteria"/>
</dbReference>
<dbReference type="EMBL" id="AFGF01000036">
    <property type="protein sequence ID" value="EGO65082.1"/>
    <property type="molecule type" value="Genomic_DNA"/>
</dbReference>
<dbReference type="STRING" id="1009370.ALO_04658"/>
<organism evidence="1 2">
    <name type="scientific">Acetonema longum DSM 6540</name>
    <dbReference type="NCBI Taxonomy" id="1009370"/>
    <lineage>
        <taxon>Bacteria</taxon>
        <taxon>Bacillati</taxon>
        <taxon>Bacillota</taxon>
        <taxon>Negativicutes</taxon>
        <taxon>Acetonemataceae</taxon>
        <taxon>Acetonema</taxon>
    </lineage>
</organism>
<evidence type="ECO:0000313" key="2">
    <source>
        <dbReference type="Proteomes" id="UP000003240"/>
    </source>
</evidence>
<dbReference type="RefSeq" id="WP_004093265.1">
    <property type="nucleotide sequence ID" value="NZ_AFGF01000036.1"/>
</dbReference>
<proteinExistence type="predicted"/>
<sequence length="120" mass="13606">MAQFPPIQEPVYPLTAKIKDPSLQSEMENGLVLSRAKFTRTLQTFTLQWNALPAADYETLRDFYRHTTRGGSLAFDWQYPTVANDSYSGRLFSVRFVGEDISFDLAAPGYYAGKLTIQEV</sequence>
<gene>
    <name evidence="1" type="ORF">ALO_04658</name>
</gene>
<dbReference type="AlphaFoldDB" id="F7NFU8"/>
<keyword evidence="2" id="KW-1185">Reference proteome</keyword>
<protein>
    <submittedName>
        <fullName evidence="1">Uncharacterized protein</fullName>
    </submittedName>
</protein>
<dbReference type="Proteomes" id="UP000003240">
    <property type="component" value="Unassembled WGS sequence"/>
</dbReference>
<evidence type="ECO:0000313" key="1">
    <source>
        <dbReference type="EMBL" id="EGO65082.1"/>
    </source>
</evidence>
<name>F7NFU8_9FIRM</name>
<reference evidence="1 2" key="1">
    <citation type="journal article" date="2011" name="EMBO J.">
        <title>Structural diversity of bacterial flagellar motors.</title>
        <authorList>
            <person name="Chen S."/>
            <person name="Beeby M."/>
            <person name="Murphy G.E."/>
            <person name="Leadbetter J.R."/>
            <person name="Hendrixson D.R."/>
            <person name="Briegel A."/>
            <person name="Li Z."/>
            <person name="Shi J."/>
            <person name="Tocheva E.I."/>
            <person name="Muller A."/>
            <person name="Dobro M.J."/>
            <person name="Jensen G.J."/>
        </authorList>
    </citation>
    <scope>NUCLEOTIDE SEQUENCE [LARGE SCALE GENOMIC DNA]</scope>
    <source>
        <strain evidence="1 2">DSM 6540</strain>
    </source>
</reference>